<feature type="region of interest" description="Disordered" evidence="2">
    <location>
        <begin position="2251"/>
        <end position="2271"/>
    </location>
</feature>
<dbReference type="NCBIfam" id="TIGR03696">
    <property type="entry name" value="Rhs_assc_core"/>
    <property type="match status" value="1"/>
</dbReference>
<dbReference type="Pfam" id="PF13385">
    <property type="entry name" value="Laminin_G_3"/>
    <property type="match status" value="1"/>
</dbReference>
<dbReference type="PANTHER" id="PTHR32305:SF15">
    <property type="entry name" value="PROTEIN RHSA-RELATED"/>
    <property type="match status" value="1"/>
</dbReference>
<dbReference type="Pfam" id="PF20148">
    <property type="entry name" value="DUF6531"/>
    <property type="match status" value="1"/>
</dbReference>
<dbReference type="PROSITE" id="PS50818">
    <property type="entry name" value="INTEIN_C_TER"/>
    <property type="match status" value="1"/>
</dbReference>
<feature type="compositionally biased region" description="Low complexity" evidence="2">
    <location>
        <begin position="2251"/>
        <end position="2263"/>
    </location>
</feature>
<feature type="compositionally biased region" description="Pro residues" evidence="2">
    <location>
        <begin position="1298"/>
        <end position="1308"/>
    </location>
</feature>
<evidence type="ECO:0000313" key="5">
    <source>
        <dbReference type="Proteomes" id="UP001597063"/>
    </source>
</evidence>
<dbReference type="Gene3D" id="2.60.120.200">
    <property type="match status" value="1"/>
</dbReference>
<feature type="region of interest" description="Disordered" evidence="2">
    <location>
        <begin position="1290"/>
        <end position="1310"/>
    </location>
</feature>
<keyword evidence="1" id="KW-0677">Repeat</keyword>
<feature type="compositionally biased region" description="Basic and acidic residues" evidence="2">
    <location>
        <begin position="1407"/>
        <end position="1419"/>
    </location>
</feature>
<dbReference type="InterPro" id="IPR056823">
    <property type="entry name" value="TEN-like_YD-shell"/>
</dbReference>
<organism evidence="4 5">
    <name type="scientific">Actinomadura fibrosa</name>
    <dbReference type="NCBI Taxonomy" id="111802"/>
    <lineage>
        <taxon>Bacteria</taxon>
        <taxon>Bacillati</taxon>
        <taxon>Actinomycetota</taxon>
        <taxon>Actinomycetes</taxon>
        <taxon>Streptosporangiales</taxon>
        <taxon>Thermomonosporaceae</taxon>
        <taxon>Actinomadura</taxon>
    </lineage>
</organism>
<feature type="compositionally biased region" description="Gly residues" evidence="2">
    <location>
        <begin position="2724"/>
        <end position="2744"/>
    </location>
</feature>
<keyword evidence="5" id="KW-1185">Reference proteome</keyword>
<dbReference type="NCBIfam" id="TIGR01643">
    <property type="entry name" value="YD_repeat_2x"/>
    <property type="match status" value="7"/>
</dbReference>
<feature type="compositionally biased region" description="Basic and acidic residues" evidence="2">
    <location>
        <begin position="2753"/>
        <end position="2770"/>
    </location>
</feature>
<gene>
    <name evidence="4" type="ORF">ACFQZM_29150</name>
</gene>
<feature type="compositionally biased region" description="Gly residues" evidence="2">
    <location>
        <begin position="2685"/>
        <end position="2700"/>
    </location>
</feature>
<evidence type="ECO:0000313" key="4">
    <source>
        <dbReference type="EMBL" id="MFD0688592.1"/>
    </source>
</evidence>
<dbReference type="InterPro" id="IPR006530">
    <property type="entry name" value="YD"/>
</dbReference>
<sequence>MLSVGALRGGRSATVYRLIVVAVVLSLIANIQDGAVGTLAGLGSSPSPHGPKQRWGSATENRAHVEGTTRNTGQPTSLRARYPLQASNKSPRPPQNTATVEKSPVPDETPVRGFDSQSSRELPDRRDAYARTYANADGTQSTEVSVRPVNYRRPDGSWAPVDTRLVPVSPTTGAAATQGWRNAADSVDIRLAAQTGGAQTVRMALGAGQEVGYGLQGAAAVPGRAHERGVTYPGTWQDTDLTLDLGSGGVKETLVLRSAKAPTTFTFPLALKGLSVKVADGHVVFTDAAGHTKALVPAGFMNDSAARPATSTSVTYSLVTADGVPALRVDLDRGWLADPARAFPIKVDPSVEINTAGTSMTVTDSGQVGGGQDLAIGSHSAAYLGFPNLDDRLKNHRIFGASLWMVNYDSGTCRSRPASVRPVTQAWQGQSGFSYPGPSVGSAIARTSFSYGHIELGATKSQCPTKAVTFNLGKGGRDLIQRWVNGTQANYGLSVRDESADDLGARVFTGHDTDNPPRLIVTHSPYNASYAITNPVPNPPVTQAQNGKVKVSVTNTGAETWTPSTYYLAYRVYNAKGKLVTQQRSANLTANVARGAKATLDATIKALPPGTYSIDFTMAHAGGPVFTDEQVPPARLRIKIIDIAPVIQELSPPNGYQAPTLTPQLWATAVDLDAPTGSSLSYKYEVCEKAADGSAVNCFDSGYVPTYAWTVPTGKLSWNKTYLWRVFVKDTGNEVPSPRVMLQTAVPQPELTSQLTHGQDREFDPQSGNYSTSATDASVASVGPDLSVRRTYNSLDPRRDSPFGAGWSTQFDMRLSEDGDGSGNVVISYPDGQQVRFGKNPDGTYVPPPGRQATLTVSSSTWTLTDRAGNVFTFGNGRVISIADAAKHAITLTYDPLSGKLSKATAAGGRYLSFTWSGARVASVSTAPVDGTALTWNYTYTGDLLTKVCGPESRCTSYAYGPGSHYRTAVMDDRPESYWRLGESEGASAGSQVAVNLGKDAATYKNTTQGAAGALTGTTDTATTFNGTSSQVALPNGALKQSRDLAVEVWFKNVATASGGPLLGYQDKAVDGTPTIGVPTLYTGLDGKLYGQFYSGGTISPIASPTTVNDGKWHHAVLSAMGSTQTLYLDGKSVGTLTGQTPNHLALTYNQLGAAYATTPASWPNWGTGSRRYYTGTIDEVAVYHHPLGPVQVAAHYAQAGKAADQLTTVTLPSGKVATETSYDVGQDRVSEYTDTNGGTWKIKTPAVYGGDTDLRRAVEVRDPADRPYLYEADALTGHTIRVGIPMGLDVRDEDRPQPTPTQTPSPSPTYVCTTPDPGDPSFCTTLPGNSGDVPDFIYVIADGMGMRTFDYDDRGNPTKITDENGNAVTFTYDGRGNILTRTACRAKDVCYTARYTYPTVTNPADPRNDLPIEFRDGRSTSATDNRYKTSYTYTTAGSVLTQTNPEGGGSLKYTYTSGAEQAIGGGVMPSGLVYTETDPRGAITKYGYNSTGDLMQVTDPSGLVTNYTYDAIGRRKSETEVSDAFPSGTTTYYGYDGQSNLTSTTEPATTNAVTGAAQQQRTDYTYDTDGNPSKTQVSDVIAGGDPRVTTYDYDDHNQLERVTDAYGHETGYDHDPFGNIVAMVDAADNRYEYAYTARNMLAEVRLRDFDGDPGGAPGTGDHLVVQANTYDYAGRLASTTDAMGHRTEYTYYGDDLPKTATLKDFQNPDGTKRDIVLSSNEYDGAGNPIKQVTANGRTTLQNVYDNVGRLQSSTLDPNGLARRVTYQYDAGGNITQQTRVGSPSNVPWAMPAIGETVTYGYDTPGRLTKQTVSDGTTALVTSFTYDQRDLLTSMTDPRGNLDGADKAAFTTGYRYDEIGRQTAVTSPPVATESGGSTPTTTRPETVTGFDGFDEPTEVKDPRGAITRTEYDRLGQPVKQIQPSYTPPGSTTALTPTTTTYYDPLGRIERVTDPRQNDTRYTYDRLSRLRTLDAPSKTNDDRAKWQYTYTRTGELLSTTDPNGARTEATYDDLGRVVTSTELERVPAPAAFTTRYTYDDAGNLLTTTAPSGAKTTGTYDTLDQLTKTVDPAGTTSQYGYDGFGRRIRTSDGLGRSSKLDYDALGRLASASDLRPNGTELRRTGFGYDAAGNLTGVTDPLHHTKTFGYDALNRLVKQVEPVSATKTITTTFGYDAAGNRSRFTDGRGNATLYTFNSLGLPESIVEPATSAQPDPAQRTWTSGYDEAENRVKITAPGGVVRERGYDAAGRVLTETGSGTPSPTTEHTFGYDAGGRLTKVNAGSGTNTFDYNDRGLLLSADGPSGTANWGYNGDGQATTRTDAAGTTNFGYLDGRLKTVQDGITGATRTLDYNIAGQPNKIDYGAGRVRTADYDDLGRLSTDTLKNDQGTVVASAAYTYDDNDRTTGETTTGTADAGQQTYGYDDAGRLTSWTNGTTTTAYEWDDSGNRTKAGGVPATFDERNRRLTDGSNTYTYTARGTVSSKTGNGTTTAYDFDAFDRLLTAGQISYTYDGLDRLATRNGTAFTYAGLGTDPVFDGTTRYARGPSDEPLATAQGLTKRITLTDKHDDVIGAFDPNTALTSLTDSTAYDPFGNPTASTGTKTGIGFQGDYTDPDSGQVNMAARWYDPSTGAFNSRDTWSLDPTASSVSANPYTYGAGAPLDVTDPTGHVPCWKLASTSHSPCSNSGSGTGACSGGSGGGGGRNSHVLSSAGGCSNSSRDYLPPSGGRPGSGGSGGGSGAGNGGGGQATAPGRGPSRADQEAARRRAQKERTDRAKRRERRNAQEDAMPLPQKLRQPGYGDPNDNIAPFPGKAPGRTGVNRDVIRDTTDSQQDIRRRAVHDAGDVVADQGPAAQAQPGAGGAPRDPGRTPAGNAGGGSGGSSGSGKKGSGDQGKGSGGWGHGGQGKFSWFEAVRQLDEFLMGLTLGALEVTPLGPILMIPGVKEAIAKPVGLDPDSGWFKTGGYVWDAISLVAGGSGAAKVVGEEGAAKGGKWLFKGARACVAKNSFVAGTGVLMADGTYKPIEQVKVGDKVQATDPKTGKTHSESVTALISGHGKKALVKITVDTDGAHGNKTGTVTATDGHPFWVENAHRWVDAGQLKPGMWLRTSAGTFVQIAAIRHWTAHDQRVHNLTITDLHTYYVGAGATPVLVHNCKTTNLYRISPIERGSSELDEGLNPSHFPSLSESGEELTGAAHFGNEARVNDFATTHSGSHGQGFLVRVPSKWLEEHNIEIWEGLTEEQIEYLIRRELMHEFNQFPREPWTPGSVP</sequence>
<dbReference type="InterPro" id="IPR013783">
    <property type="entry name" value="Ig-like_fold"/>
</dbReference>
<dbReference type="RefSeq" id="WP_165502643.1">
    <property type="nucleotide sequence ID" value="NZ_CAACUY010000003.1"/>
</dbReference>
<dbReference type="InterPro" id="IPR031325">
    <property type="entry name" value="RHS_repeat"/>
</dbReference>
<dbReference type="EMBL" id="JBHTGP010000015">
    <property type="protein sequence ID" value="MFD0688592.1"/>
    <property type="molecule type" value="Genomic_DNA"/>
</dbReference>
<dbReference type="Pfam" id="PF25023">
    <property type="entry name" value="TEN_YD-shell"/>
    <property type="match status" value="2"/>
</dbReference>
<feature type="domain" description="Hint" evidence="3">
    <location>
        <begin position="3001"/>
        <end position="3106"/>
    </location>
</feature>
<evidence type="ECO:0000259" key="3">
    <source>
        <dbReference type="SMART" id="SM00306"/>
    </source>
</evidence>
<comment type="caution">
    <text evidence="4">The sequence shown here is derived from an EMBL/GenBank/DDBJ whole genome shotgun (WGS) entry which is preliminary data.</text>
</comment>
<dbReference type="CDD" id="cd00081">
    <property type="entry name" value="Hint"/>
    <property type="match status" value="1"/>
</dbReference>
<evidence type="ECO:0000256" key="2">
    <source>
        <dbReference type="SAM" id="MobiDB-lite"/>
    </source>
</evidence>
<dbReference type="InterPro" id="IPR013320">
    <property type="entry name" value="ConA-like_dom_sf"/>
</dbReference>
<dbReference type="PANTHER" id="PTHR32305">
    <property type="match status" value="1"/>
</dbReference>
<feature type="region of interest" description="Disordered" evidence="2">
    <location>
        <begin position="1865"/>
        <end position="1900"/>
    </location>
</feature>
<accession>A0ABW2XQ14</accession>
<feature type="region of interest" description="Disordered" evidence="2">
    <location>
        <begin position="2675"/>
        <end position="2899"/>
    </location>
</feature>
<dbReference type="Gene3D" id="2.170.16.10">
    <property type="entry name" value="Hedgehog/Intein (Hint) domain"/>
    <property type="match status" value="1"/>
</dbReference>
<dbReference type="InterPro" id="IPR045351">
    <property type="entry name" value="DUF6531"/>
</dbReference>
<protein>
    <submittedName>
        <fullName evidence="4">Polymorphic toxin-type HINT domain-containing protein</fullName>
    </submittedName>
</protein>
<dbReference type="Pfam" id="PF07591">
    <property type="entry name" value="PT-HINT"/>
    <property type="match status" value="1"/>
</dbReference>
<dbReference type="Pfam" id="PF05593">
    <property type="entry name" value="RHS_repeat"/>
    <property type="match status" value="3"/>
</dbReference>
<dbReference type="SUPFAM" id="SSF49899">
    <property type="entry name" value="Concanavalin A-like lectins/glucanases"/>
    <property type="match status" value="1"/>
</dbReference>
<dbReference type="InterPro" id="IPR001791">
    <property type="entry name" value="Laminin_G"/>
</dbReference>
<dbReference type="InterPro" id="IPR003587">
    <property type="entry name" value="Hint_dom_N"/>
</dbReference>
<dbReference type="Gene3D" id="2.60.40.10">
    <property type="entry name" value="Immunoglobulins"/>
    <property type="match status" value="1"/>
</dbReference>
<feature type="compositionally biased region" description="Polar residues" evidence="2">
    <location>
        <begin position="68"/>
        <end position="77"/>
    </location>
</feature>
<feature type="region of interest" description="Disordered" evidence="2">
    <location>
        <begin position="42"/>
        <end position="155"/>
    </location>
</feature>
<dbReference type="InterPro" id="IPR050708">
    <property type="entry name" value="T6SS_VgrG/RHS"/>
</dbReference>
<dbReference type="InterPro" id="IPR022385">
    <property type="entry name" value="Rhs_assc_core"/>
</dbReference>
<proteinExistence type="predicted"/>
<dbReference type="SUPFAM" id="SSF51294">
    <property type="entry name" value="Hedgehog/intein (Hint) domain"/>
    <property type="match status" value="1"/>
</dbReference>
<name>A0ABW2XQ14_9ACTN</name>
<feature type="compositionally biased region" description="Low complexity" evidence="2">
    <location>
        <begin position="2844"/>
        <end position="2869"/>
    </location>
</feature>
<dbReference type="InterPro" id="IPR036844">
    <property type="entry name" value="Hint_dom_sf"/>
</dbReference>
<dbReference type="CDD" id="cd00110">
    <property type="entry name" value="LamG"/>
    <property type="match status" value="1"/>
</dbReference>
<feature type="region of interest" description="Disordered" evidence="2">
    <location>
        <begin position="751"/>
        <end position="778"/>
    </location>
</feature>
<reference evidence="5" key="1">
    <citation type="journal article" date="2019" name="Int. J. Syst. Evol. Microbiol.">
        <title>The Global Catalogue of Microorganisms (GCM) 10K type strain sequencing project: providing services to taxonomists for standard genome sequencing and annotation.</title>
        <authorList>
            <consortium name="The Broad Institute Genomics Platform"/>
            <consortium name="The Broad Institute Genome Sequencing Center for Infectious Disease"/>
            <person name="Wu L."/>
            <person name="Ma J."/>
        </authorList>
    </citation>
    <scope>NUCLEOTIDE SEQUENCE [LARGE SCALE GENOMIC DNA]</scope>
    <source>
        <strain evidence="5">JCM 9371</strain>
    </source>
</reference>
<feature type="compositionally biased region" description="Polar residues" evidence="2">
    <location>
        <begin position="85"/>
        <end position="100"/>
    </location>
</feature>
<dbReference type="Proteomes" id="UP001597063">
    <property type="component" value="Unassembled WGS sequence"/>
</dbReference>
<evidence type="ECO:0000256" key="1">
    <source>
        <dbReference type="ARBA" id="ARBA00022737"/>
    </source>
</evidence>
<dbReference type="InterPro" id="IPR030934">
    <property type="entry name" value="Intein_C"/>
</dbReference>
<feature type="compositionally biased region" description="Polar residues" evidence="2">
    <location>
        <begin position="2703"/>
        <end position="2716"/>
    </location>
</feature>
<feature type="compositionally biased region" description="Low complexity" evidence="2">
    <location>
        <begin position="1872"/>
        <end position="1888"/>
    </location>
</feature>
<feature type="region of interest" description="Disordered" evidence="2">
    <location>
        <begin position="1403"/>
        <end position="1424"/>
    </location>
</feature>
<dbReference type="SMART" id="SM00306">
    <property type="entry name" value="HintN"/>
    <property type="match status" value="1"/>
</dbReference>
<dbReference type="Gene3D" id="2.180.10.10">
    <property type="entry name" value="RHS repeat-associated core"/>
    <property type="match status" value="5"/>
</dbReference>
<feature type="compositionally biased region" description="Basic and acidic residues" evidence="2">
    <location>
        <begin position="2819"/>
        <end position="2840"/>
    </location>
</feature>
<feature type="compositionally biased region" description="Gly residues" evidence="2">
    <location>
        <begin position="2870"/>
        <end position="2899"/>
    </location>
</feature>